<dbReference type="GO" id="GO:0005506">
    <property type="term" value="F:iron ion binding"/>
    <property type="evidence" value="ECO:0007669"/>
    <property type="project" value="InterPro"/>
</dbReference>
<dbReference type="PANTHER" id="PTHR10869">
    <property type="entry name" value="PROLYL 4-HYDROXYLASE ALPHA SUBUNIT"/>
    <property type="match status" value="1"/>
</dbReference>
<accession>A0A382M7I3</accession>
<keyword evidence="2" id="KW-0479">Metal-binding</keyword>
<dbReference type="Gene3D" id="2.60.120.620">
    <property type="entry name" value="q2cbj1_9rhob like domain"/>
    <property type="match status" value="1"/>
</dbReference>
<evidence type="ECO:0000256" key="1">
    <source>
        <dbReference type="ARBA" id="ARBA00001961"/>
    </source>
</evidence>
<dbReference type="PANTHER" id="PTHR10869:SF246">
    <property type="entry name" value="TRANSMEMBRANE PROLYL 4-HYDROXYLASE"/>
    <property type="match status" value="1"/>
</dbReference>
<evidence type="ECO:0000256" key="2">
    <source>
        <dbReference type="ARBA" id="ARBA00022723"/>
    </source>
</evidence>
<evidence type="ECO:0000259" key="6">
    <source>
        <dbReference type="PROSITE" id="PS51471"/>
    </source>
</evidence>
<gene>
    <name evidence="7" type="ORF">METZ01_LOCUS297693</name>
</gene>
<comment type="cofactor">
    <cofactor evidence="1">
        <name>L-ascorbate</name>
        <dbReference type="ChEBI" id="CHEBI:38290"/>
    </cofactor>
</comment>
<dbReference type="InterPro" id="IPR006620">
    <property type="entry name" value="Pro_4_hyd_alph"/>
</dbReference>
<keyword evidence="3" id="KW-0223">Dioxygenase</keyword>
<dbReference type="GO" id="GO:0051213">
    <property type="term" value="F:dioxygenase activity"/>
    <property type="evidence" value="ECO:0007669"/>
    <property type="project" value="UniProtKB-KW"/>
</dbReference>
<dbReference type="InterPro" id="IPR045054">
    <property type="entry name" value="P4HA-like"/>
</dbReference>
<protein>
    <recommendedName>
        <fullName evidence="6">Fe2OG dioxygenase domain-containing protein</fullName>
    </recommendedName>
</protein>
<dbReference type="GO" id="GO:0031418">
    <property type="term" value="F:L-ascorbic acid binding"/>
    <property type="evidence" value="ECO:0007669"/>
    <property type="project" value="InterPro"/>
</dbReference>
<reference evidence="7" key="1">
    <citation type="submission" date="2018-05" db="EMBL/GenBank/DDBJ databases">
        <authorList>
            <person name="Lanie J.A."/>
            <person name="Ng W.-L."/>
            <person name="Kazmierczak K.M."/>
            <person name="Andrzejewski T.M."/>
            <person name="Davidsen T.M."/>
            <person name="Wayne K.J."/>
            <person name="Tettelin H."/>
            <person name="Glass J.I."/>
            <person name="Rusch D."/>
            <person name="Podicherti R."/>
            <person name="Tsui H.-C.T."/>
            <person name="Winkler M.E."/>
        </authorList>
    </citation>
    <scope>NUCLEOTIDE SEQUENCE</scope>
</reference>
<evidence type="ECO:0000256" key="4">
    <source>
        <dbReference type="ARBA" id="ARBA00023002"/>
    </source>
</evidence>
<dbReference type="GO" id="GO:0016705">
    <property type="term" value="F:oxidoreductase activity, acting on paired donors, with incorporation or reduction of molecular oxygen"/>
    <property type="evidence" value="ECO:0007669"/>
    <property type="project" value="InterPro"/>
</dbReference>
<feature type="non-terminal residue" evidence="7">
    <location>
        <position position="1"/>
    </location>
</feature>
<dbReference type="Pfam" id="PF13640">
    <property type="entry name" value="2OG-FeII_Oxy_3"/>
    <property type="match status" value="1"/>
</dbReference>
<evidence type="ECO:0000313" key="7">
    <source>
        <dbReference type="EMBL" id="SVC44839.1"/>
    </source>
</evidence>
<dbReference type="PROSITE" id="PS51471">
    <property type="entry name" value="FE2OG_OXY"/>
    <property type="match status" value="1"/>
</dbReference>
<keyword evidence="4" id="KW-0560">Oxidoreductase</keyword>
<evidence type="ECO:0000256" key="5">
    <source>
        <dbReference type="ARBA" id="ARBA00023004"/>
    </source>
</evidence>
<dbReference type="SMART" id="SM00702">
    <property type="entry name" value="P4Hc"/>
    <property type="match status" value="1"/>
</dbReference>
<sequence length="377" mass="43656">AEFYTLDNFLNSEECDQVTELIKKKLRPSTVAADGEVDETYRTSRTCDLGELTDPLIADIDRRICALLGIHPSYSEITQGQYYEPGEEFKVHTDFFEGPAFEEHARERGQRTFTFMVYLNDVESGGETEFMRLKQTIKPKKGMAIIWNSLNEDGSNNHNTLHQAYPVRTGVKSIITKWFRTKGQGPMFIKEPNEYIPNYTQVGFKKAKLDDQLFKKIINFYGSNQENHKPEFVEGGFVEIEETGEFGSDVIELPDELRKEIHNSLKPQLETWSKTELIPTFVYGIRVYKKGSVLISHRDRLKTHIISAIINVDQVVDEDWPLIIEDNYYRKHHVFLNPGEVIFYESARLDHGRPLPLKGNKFANIFCHFMPVNMEKD</sequence>
<evidence type="ECO:0000256" key="3">
    <source>
        <dbReference type="ARBA" id="ARBA00022964"/>
    </source>
</evidence>
<dbReference type="AlphaFoldDB" id="A0A382M7I3"/>
<feature type="domain" description="Fe2OG dioxygenase" evidence="6">
    <location>
        <begin position="74"/>
        <end position="181"/>
    </location>
</feature>
<organism evidence="7">
    <name type="scientific">marine metagenome</name>
    <dbReference type="NCBI Taxonomy" id="408172"/>
    <lineage>
        <taxon>unclassified sequences</taxon>
        <taxon>metagenomes</taxon>
        <taxon>ecological metagenomes</taxon>
    </lineage>
</organism>
<dbReference type="InterPro" id="IPR005123">
    <property type="entry name" value="Oxoglu/Fe-dep_dioxygenase_dom"/>
</dbReference>
<keyword evidence="5" id="KW-0408">Iron</keyword>
<proteinExistence type="predicted"/>
<dbReference type="InterPro" id="IPR044862">
    <property type="entry name" value="Pro_4_hyd_alph_FE2OG_OXY"/>
</dbReference>
<dbReference type="EMBL" id="UINC01091797">
    <property type="protein sequence ID" value="SVC44839.1"/>
    <property type="molecule type" value="Genomic_DNA"/>
</dbReference>
<name>A0A382M7I3_9ZZZZ</name>